<dbReference type="Gene3D" id="6.10.140.100">
    <property type="match status" value="1"/>
</dbReference>
<evidence type="ECO:0000256" key="3">
    <source>
        <dbReference type="ARBA" id="ARBA00012759"/>
    </source>
</evidence>
<reference evidence="10" key="2">
    <citation type="submission" date="2010-04" db="EMBL/GenBank/DDBJ databases">
        <authorList>
            <person name="Buell R."/>
            <person name="Hamilton J."/>
            <person name="Hostetler J."/>
        </authorList>
    </citation>
    <scope>NUCLEOTIDE SEQUENCE [LARGE SCALE GENOMIC DNA]</scope>
    <source>
        <strain evidence="10">DAOM:BR144</strain>
    </source>
</reference>
<dbReference type="InParanoid" id="K3WER0"/>
<dbReference type="InterPro" id="IPR038765">
    <property type="entry name" value="Papain-like_cys_pep_sf"/>
</dbReference>
<dbReference type="Gene3D" id="3.90.70.80">
    <property type="match status" value="1"/>
</dbReference>
<dbReference type="HOGENOM" id="CLU_474502_0_0_1"/>
<evidence type="ECO:0000256" key="6">
    <source>
        <dbReference type="ARBA" id="ARBA00022801"/>
    </source>
</evidence>
<dbReference type="SMART" id="SM00726">
    <property type="entry name" value="UIM"/>
    <property type="match status" value="3"/>
</dbReference>
<dbReference type="Gene3D" id="2.30.30.140">
    <property type="match status" value="1"/>
</dbReference>
<dbReference type="EC" id="3.4.19.12" evidence="3"/>
<keyword evidence="4" id="KW-0645">Protease</keyword>
<dbReference type="Pfam" id="PF23625">
    <property type="entry name" value="UIM_2"/>
    <property type="match status" value="3"/>
</dbReference>
<dbReference type="OMA" id="WITMKIV"/>
<keyword evidence="6" id="KW-0378">Hydrolase</keyword>
<dbReference type="GO" id="GO:0004843">
    <property type="term" value="F:cysteine-type deubiquitinase activity"/>
    <property type="evidence" value="ECO:0007669"/>
    <property type="project" value="UniProtKB-EC"/>
</dbReference>
<reference evidence="9" key="3">
    <citation type="submission" date="2015-02" db="UniProtKB">
        <authorList>
            <consortium name="EnsemblProtists"/>
        </authorList>
    </citation>
    <scope>IDENTIFICATION</scope>
    <source>
        <strain evidence="9">DAOM BR144</strain>
    </source>
</reference>
<feature type="domain" description="OTU" evidence="8">
    <location>
        <begin position="255"/>
        <end position="387"/>
    </location>
</feature>
<feature type="region of interest" description="Disordered" evidence="7">
    <location>
        <begin position="1"/>
        <end position="55"/>
    </location>
</feature>
<feature type="region of interest" description="Disordered" evidence="7">
    <location>
        <begin position="412"/>
        <end position="436"/>
    </location>
</feature>
<evidence type="ECO:0000313" key="9">
    <source>
        <dbReference type="EnsemblProtists" id="PYU1_T003451"/>
    </source>
</evidence>
<keyword evidence="10" id="KW-1185">Reference proteome</keyword>
<reference evidence="10" key="1">
    <citation type="journal article" date="2010" name="Genome Biol.">
        <title>Genome sequence of the necrotrophic plant pathogen Pythium ultimum reveals original pathogenicity mechanisms and effector repertoire.</title>
        <authorList>
            <person name="Levesque C.A."/>
            <person name="Brouwer H."/>
            <person name="Cano L."/>
            <person name="Hamilton J.P."/>
            <person name="Holt C."/>
            <person name="Huitema E."/>
            <person name="Raffaele S."/>
            <person name="Robideau G.P."/>
            <person name="Thines M."/>
            <person name="Win J."/>
            <person name="Zerillo M.M."/>
            <person name="Beakes G.W."/>
            <person name="Boore J.L."/>
            <person name="Busam D."/>
            <person name="Dumas B."/>
            <person name="Ferriera S."/>
            <person name="Fuerstenberg S.I."/>
            <person name="Gachon C.M."/>
            <person name="Gaulin E."/>
            <person name="Govers F."/>
            <person name="Grenville-Briggs L."/>
            <person name="Horner N."/>
            <person name="Hostetler J."/>
            <person name="Jiang R.H."/>
            <person name="Johnson J."/>
            <person name="Krajaejun T."/>
            <person name="Lin H."/>
            <person name="Meijer H.J."/>
            <person name="Moore B."/>
            <person name="Morris P."/>
            <person name="Phuntmart V."/>
            <person name="Puiu D."/>
            <person name="Shetty J."/>
            <person name="Stajich J.E."/>
            <person name="Tripathy S."/>
            <person name="Wawra S."/>
            <person name="van West P."/>
            <person name="Whitty B.R."/>
            <person name="Coutinho P.M."/>
            <person name="Henrissat B."/>
            <person name="Martin F."/>
            <person name="Thomas P.D."/>
            <person name="Tyler B.M."/>
            <person name="De Vries R.P."/>
            <person name="Kamoun S."/>
            <person name="Yandell M."/>
            <person name="Tisserat N."/>
            <person name="Buell C.R."/>
        </authorList>
    </citation>
    <scope>NUCLEOTIDE SEQUENCE</scope>
    <source>
        <strain evidence="10">DAOM:BR144</strain>
    </source>
</reference>
<comment type="similarity">
    <text evidence="2">Belongs to the peptidase C85 family.</text>
</comment>
<dbReference type="SUPFAM" id="SSF54001">
    <property type="entry name" value="Cysteine proteinases"/>
    <property type="match status" value="1"/>
</dbReference>
<sequence length="625" mass="70857">MGCDRLILGTNDDEEREQQQHWRQNSDDVEEQKDERVSEDRDNRVTPSAAHPLGGLASARRVVSDDDDYSDDTDIEEEMMRIDPGDIEWRRQLHVGDPLDAQNVFGNWCPATILRMADGELRIKYLNMNDAWHRWLPSDSGQLAQPATKTRNDSSPVRLAQQIEVRKTVHGVWKEAHVVRCRPSDILVRYAGRQQQFDEWIPFVPDTVVPLGEHIHHRNFSMQRQLSVNPKTHAPSHAQNPRFEQYRNALEAQGLQIYPIEGDGNCLFRSVSHQVYGDDRHHAVVRAMCMDYMESEKEYFEPYVVGDMEAFLRYLNYKRRQGVWGDDPELQAMCELYDRPAEVYAYDPVHGFRKLRTFHESSGLSRNRPPICLSYYGGGHYDSLVGMNHSENCIRDPPGEWERRHLEYSRRINTREQDDSTSEVARQVQAESDRETTEMAQLEQTLLLSRNEFDGMNSNLDETLKLSLEEYENSNAATASVGTSDAQIQEAKRESEMTAIQADLIAKAKQASEEELMKKAIEASLETLPAGANDMDFDDQVSAAIKASLGHLGHNKSAGAGGATTAASDYDEQLRLALELSAQEYTTTASDWMFSPGGGEHTTASGENDEDAELQRAIQASLQQS</sequence>
<evidence type="ECO:0000259" key="8">
    <source>
        <dbReference type="PROSITE" id="PS50802"/>
    </source>
</evidence>
<feature type="region of interest" description="Disordered" evidence="7">
    <location>
        <begin position="588"/>
        <end position="612"/>
    </location>
</feature>
<dbReference type="PROSITE" id="PS50330">
    <property type="entry name" value="UIM"/>
    <property type="match status" value="2"/>
</dbReference>
<dbReference type="VEuPathDB" id="FungiDB:PYU1_G003441"/>
<protein>
    <recommendedName>
        <fullName evidence="3">ubiquitinyl hydrolase 1</fullName>
        <ecNumber evidence="3">3.4.19.12</ecNumber>
    </recommendedName>
</protein>
<evidence type="ECO:0000256" key="5">
    <source>
        <dbReference type="ARBA" id="ARBA00022786"/>
    </source>
</evidence>
<dbReference type="PANTHER" id="PTHR12419:SF4">
    <property type="entry name" value="OTU DOMAIN-CONTAINING PROTEIN 5"/>
    <property type="match status" value="1"/>
</dbReference>
<dbReference type="EMBL" id="GL376603">
    <property type="status" value="NOT_ANNOTATED_CDS"/>
    <property type="molecule type" value="Genomic_DNA"/>
</dbReference>
<dbReference type="InterPro" id="IPR003903">
    <property type="entry name" value="UIM_dom"/>
</dbReference>
<dbReference type="STRING" id="431595.K3WER0"/>
<dbReference type="eggNOG" id="KOG2605">
    <property type="taxonomic scope" value="Eukaryota"/>
</dbReference>
<comment type="catalytic activity">
    <reaction evidence="1">
        <text>Thiol-dependent hydrolysis of ester, thioester, amide, peptide and isopeptide bonds formed by the C-terminal Gly of ubiquitin (a 76-residue protein attached to proteins as an intracellular targeting signal).</text>
        <dbReference type="EC" id="3.4.19.12"/>
    </reaction>
</comment>
<dbReference type="PANTHER" id="PTHR12419">
    <property type="entry name" value="OTU DOMAIN CONTAINING PROTEIN"/>
    <property type="match status" value="1"/>
</dbReference>
<proteinExistence type="inferred from homology"/>
<dbReference type="Pfam" id="PF02338">
    <property type="entry name" value="OTU"/>
    <property type="match status" value="1"/>
</dbReference>
<evidence type="ECO:0000313" key="10">
    <source>
        <dbReference type="Proteomes" id="UP000019132"/>
    </source>
</evidence>
<dbReference type="GO" id="GO:0006508">
    <property type="term" value="P:proteolysis"/>
    <property type="evidence" value="ECO:0007669"/>
    <property type="project" value="UniProtKB-KW"/>
</dbReference>
<dbReference type="InterPro" id="IPR003323">
    <property type="entry name" value="OTU_dom"/>
</dbReference>
<organism evidence="9 10">
    <name type="scientific">Globisporangium ultimum (strain ATCC 200006 / CBS 805.95 / DAOM BR144)</name>
    <name type="common">Pythium ultimum</name>
    <dbReference type="NCBI Taxonomy" id="431595"/>
    <lineage>
        <taxon>Eukaryota</taxon>
        <taxon>Sar</taxon>
        <taxon>Stramenopiles</taxon>
        <taxon>Oomycota</taxon>
        <taxon>Peronosporomycetes</taxon>
        <taxon>Pythiales</taxon>
        <taxon>Pythiaceae</taxon>
        <taxon>Globisporangium</taxon>
    </lineage>
</organism>
<evidence type="ECO:0000256" key="7">
    <source>
        <dbReference type="SAM" id="MobiDB-lite"/>
    </source>
</evidence>
<evidence type="ECO:0000256" key="4">
    <source>
        <dbReference type="ARBA" id="ARBA00022670"/>
    </source>
</evidence>
<evidence type="ECO:0000256" key="1">
    <source>
        <dbReference type="ARBA" id="ARBA00000707"/>
    </source>
</evidence>
<dbReference type="GO" id="GO:0061578">
    <property type="term" value="F:K63-linked deubiquitinase activity"/>
    <property type="evidence" value="ECO:0007669"/>
    <property type="project" value="TreeGrafter"/>
</dbReference>
<dbReference type="AlphaFoldDB" id="K3WER0"/>
<dbReference type="InterPro" id="IPR050704">
    <property type="entry name" value="Peptidase_C85-like"/>
</dbReference>
<dbReference type="GO" id="GO:0016579">
    <property type="term" value="P:protein deubiquitination"/>
    <property type="evidence" value="ECO:0007669"/>
    <property type="project" value="TreeGrafter"/>
</dbReference>
<evidence type="ECO:0000256" key="2">
    <source>
        <dbReference type="ARBA" id="ARBA00010407"/>
    </source>
</evidence>
<dbReference type="SUPFAM" id="SSF63748">
    <property type="entry name" value="Tudor/PWWP/MBT"/>
    <property type="match status" value="1"/>
</dbReference>
<name>K3WER0_GLOUD</name>
<feature type="compositionally biased region" description="Basic and acidic residues" evidence="7">
    <location>
        <begin position="17"/>
        <end position="26"/>
    </location>
</feature>
<dbReference type="EnsemblProtists" id="PYU1_T003451">
    <property type="protein sequence ID" value="PYU1_T003451"/>
    <property type="gene ID" value="PYU1_G003441"/>
</dbReference>
<feature type="compositionally biased region" description="Basic and acidic residues" evidence="7">
    <location>
        <begin position="33"/>
        <end position="44"/>
    </location>
</feature>
<keyword evidence="5" id="KW-0833">Ubl conjugation pathway</keyword>
<dbReference type="Proteomes" id="UP000019132">
    <property type="component" value="Unassembled WGS sequence"/>
</dbReference>
<accession>K3WER0</accession>
<dbReference type="CDD" id="cd22752">
    <property type="entry name" value="OTU_OTUD5-like"/>
    <property type="match status" value="1"/>
</dbReference>
<dbReference type="PROSITE" id="PS50802">
    <property type="entry name" value="OTU"/>
    <property type="match status" value="1"/>
</dbReference>